<gene>
    <name evidence="1" type="ORF">TPAB3V08_LOCUS9401</name>
</gene>
<organism evidence="1 2">
    <name type="scientific">Timema podura</name>
    <name type="common">Walking stick</name>
    <dbReference type="NCBI Taxonomy" id="61482"/>
    <lineage>
        <taxon>Eukaryota</taxon>
        <taxon>Metazoa</taxon>
        <taxon>Ecdysozoa</taxon>
        <taxon>Arthropoda</taxon>
        <taxon>Hexapoda</taxon>
        <taxon>Insecta</taxon>
        <taxon>Pterygota</taxon>
        <taxon>Neoptera</taxon>
        <taxon>Polyneoptera</taxon>
        <taxon>Phasmatodea</taxon>
        <taxon>Timematodea</taxon>
        <taxon>Timematoidea</taxon>
        <taxon>Timematidae</taxon>
        <taxon>Timema</taxon>
    </lineage>
</organism>
<reference evidence="1" key="1">
    <citation type="submission" date="2021-03" db="EMBL/GenBank/DDBJ databases">
        <authorList>
            <person name="Tran Van P."/>
        </authorList>
    </citation>
    <scope>NUCLEOTIDE SEQUENCE</scope>
</reference>
<name>A0ABN7PAF5_TIMPD</name>
<accession>A0ABN7PAF5</accession>
<comment type="caution">
    <text evidence="1">The sequence shown here is derived from an EMBL/GenBank/DDBJ whole genome shotgun (WGS) entry which is preliminary data.</text>
</comment>
<evidence type="ECO:0000313" key="1">
    <source>
        <dbReference type="EMBL" id="CAG2062450.1"/>
    </source>
</evidence>
<dbReference type="EMBL" id="CAJPIN010020406">
    <property type="protein sequence ID" value="CAG2062450.1"/>
    <property type="molecule type" value="Genomic_DNA"/>
</dbReference>
<protein>
    <submittedName>
        <fullName evidence="1">Uncharacterized protein</fullName>
    </submittedName>
</protein>
<dbReference type="Proteomes" id="UP001153148">
    <property type="component" value="Unassembled WGS sequence"/>
</dbReference>
<evidence type="ECO:0000313" key="2">
    <source>
        <dbReference type="Proteomes" id="UP001153148"/>
    </source>
</evidence>
<keyword evidence="2" id="KW-1185">Reference proteome</keyword>
<sequence>MVMTKSHRDIAVFMVQLAGSEEVTELHLIREIADKTKELLDQLRDLSEKAITVEEMVFLITASEESVLKT</sequence>
<proteinExistence type="predicted"/>